<dbReference type="Proteomes" id="UP000192578">
    <property type="component" value="Unassembled WGS sequence"/>
</dbReference>
<feature type="region of interest" description="Disordered" evidence="1">
    <location>
        <begin position="90"/>
        <end position="396"/>
    </location>
</feature>
<evidence type="ECO:0000256" key="1">
    <source>
        <dbReference type="SAM" id="MobiDB-lite"/>
    </source>
</evidence>
<feature type="compositionally biased region" description="Gly residues" evidence="1">
    <location>
        <begin position="181"/>
        <end position="191"/>
    </location>
</feature>
<evidence type="ECO:0000313" key="2">
    <source>
        <dbReference type="EMBL" id="OQV11522.1"/>
    </source>
</evidence>
<sequence>MDEQTMTRLDNTIDRKYRYTAAFPQVDAFPTPAALYKTPQAAAQWGIATSDKPRPPVDDFTPAVNRKWNLPEFSPTFPVDRWDEVINRLRPRYPSEMPQNASSNSKSSEESGQHRDRRNADHGRESEQEGDGRGSSAQTQPRDEEGRFVSEDEQSGEKGTRGGRQGQGSRTNSGGDQESRGSGGGQGGRGSNGDQDSHGSSGGQGGRGSGGGQGGRGSGGGQGGRGSSGDQGGHSSGGGGRGNHSNSGGQGGHTTSGGHHSGGHSKMTEEELHELRSKLAKERPRDELGHFLPEHGSEGEGGHKKGGSGSDEENTSGRDGGQGKGQGKESVRGKQKKGGSGNDEEDTSDGDEDNGNSKESAREKLAEAAREFANERPRDEHGRFLSEKDAGMESDK</sequence>
<organism evidence="2 3">
    <name type="scientific">Hypsibius exemplaris</name>
    <name type="common">Freshwater tardigrade</name>
    <dbReference type="NCBI Taxonomy" id="2072580"/>
    <lineage>
        <taxon>Eukaryota</taxon>
        <taxon>Metazoa</taxon>
        <taxon>Ecdysozoa</taxon>
        <taxon>Tardigrada</taxon>
        <taxon>Eutardigrada</taxon>
        <taxon>Parachela</taxon>
        <taxon>Hypsibioidea</taxon>
        <taxon>Hypsibiidae</taxon>
        <taxon>Hypsibius</taxon>
    </lineage>
</organism>
<comment type="caution">
    <text evidence="2">The sequence shown here is derived from an EMBL/GenBank/DDBJ whole genome shotgun (WGS) entry which is preliminary data.</text>
</comment>
<feature type="compositionally biased region" description="Basic and acidic residues" evidence="1">
    <location>
        <begin position="107"/>
        <end position="132"/>
    </location>
</feature>
<feature type="compositionally biased region" description="Gly residues" evidence="1">
    <location>
        <begin position="200"/>
        <end position="255"/>
    </location>
</feature>
<proteinExistence type="predicted"/>
<feature type="compositionally biased region" description="Acidic residues" evidence="1">
    <location>
        <begin position="342"/>
        <end position="354"/>
    </location>
</feature>
<feature type="compositionally biased region" description="Basic and acidic residues" evidence="1">
    <location>
        <begin position="141"/>
        <end position="160"/>
    </location>
</feature>
<feature type="compositionally biased region" description="Basic and acidic residues" evidence="1">
    <location>
        <begin position="266"/>
        <end position="303"/>
    </location>
</feature>
<feature type="compositionally biased region" description="Low complexity" evidence="1">
    <location>
        <begin position="167"/>
        <end position="176"/>
    </location>
</feature>
<protein>
    <submittedName>
        <fullName evidence="2">Uncharacterized protein</fullName>
    </submittedName>
</protein>
<dbReference type="AlphaFoldDB" id="A0A1W0W8N9"/>
<reference evidence="3" key="1">
    <citation type="submission" date="2017-01" db="EMBL/GenBank/DDBJ databases">
        <title>Comparative genomics of anhydrobiosis in the tardigrade Hypsibius dujardini.</title>
        <authorList>
            <person name="Yoshida Y."/>
            <person name="Koutsovoulos G."/>
            <person name="Laetsch D."/>
            <person name="Stevens L."/>
            <person name="Kumar S."/>
            <person name="Horikawa D."/>
            <person name="Ishino K."/>
            <person name="Komine S."/>
            <person name="Tomita M."/>
            <person name="Blaxter M."/>
            <person name="Arakawa K."/>
        </authorList>
    </citation>
    <scope>NUCLEOTIDE SEQUENCE [LARGE SCALE GENOMIC DNA]</scope>
    <source>
        <strain evidence="3">Z151</strain>
    </source>
</reference>
<keyword evidence="3" id="KW-1185">Reference proteome</keyword>
<feature type="compositionally biased region" description="Basic and acidic residues" evidence="1">
    <location>
        <begin position="355"/>
        <end position="396"/>
    </location>
</feature>
<evidence type="ECO:0000313" key="3">
    <source>
        <dbReference type="Proteomes" id="UP000192578"/>
    </source>
</evidence>
<accession>A0A1W0W8N9</accession>
<gene>
    <name evidence="2" type="ORF">BV898_14178</name>
</gene>
<dbReference type="EMBL" id="MTYJ01000169">
    <property type="protein sequence ID" value="OQV11522.1"/>
    <property type="molecule type" value="Genomic_DNA"/>
</dbReference>
<name>A0A1W0W8N9_HYPEX</name>